<name>A0ABY6UW98_BIOOC</name>
<reference evidence="2 3" key="1">
    <citation type="submission" date="2019-06" db="EMBL/GenBank/DDBJ databases">
        <authorList>
            <person name="Broberg M."/>
        </authorList>
    </citation>
    <scope>NUCLEOTIDE SEQUENCE [LARGE SCALE GENOMIC DNA]</scope>
</reference>
<evidence type="ECO:0000256" key="1">
    <source>
        <dbReference type="SAM" id="MobiDB-lite"/>
    </source>
</evidence>
<protein>
    <submittedName>
        <fullName evidence="2">Uncharacterized protein</fullName>
    </submittedName>
</protein>
<feature type="compositionally biased region" description="Low complexity" evidence="1">
    <location>
        <begin position="59"/>
        <end position="77"/>
    </location>
</feature>
<dbReference type="EMBL" id="CABFNS010000883">
    <property type="protein sequence ID" value="VUC34417.1"/>
    <property type="molecule type" value="Genomic_DNA"/>
</dbReference>
<dbReference type="Proteomes" id="UP000766486">
    <property type="component" value="Unassembled WGS sequence"/>
</dbReference>
<evidence type="ECO:0000313" key="3">
    <source>
        <dbReference type="Proteomes" id="UP000766486"/>
    </source>
</evidence>
<proteinExistence type="predicted"/>
<comment type="caution">
    <text evidence="2">The sequence shown here is derived from an EMBL/GenBank/DDBJ whole genome shotgun (WGS) entry which is preliminary data.</text>
</comment>
<feature type="region of interest" description="Disordered" evidence="1">
    <location>
        <begin position="1"/>
        <end position="85"/>
    </location>
</feature>
<gene>
    <name evidence="2" type="ORF">CLO192961_LOCUS381515</name>
</gene>
<organism evidence="2 3">
    <name type="scientific">Bionectria ochroleuca</name>
    <name type="common">Gliocladium roseum</name>
    <dbReference type="NCBI Taxonomy" id="29856"/>
    <lineage>
        <taxon>Eukaryota</taxon>
        <taxon>Fungi</taxon>
        <taxon>Dikarya</taxon>
        <taxon>Ascomycota</taxon>
        <taxon>Pezizomycotina</taxon>
        <taxon>Sordariomycetes</taxon>
        <taxon>Hypocreomycetidae</taxon>
        <taxon>Hypocreales</taxon>
        <taxon>Bionectriaceae</taxon>
        <taxon>Clonostachys</taxon>
    </lineage>
</organism>
<accession>A0ABY6UW98</accession>
<keyword evidence="3" id="KW-1185">Reference proteome</keyword>
<sequence>MEHNQSKDGPPQDAAPPDLNSLNHGDDASANVRTGKGTSLSDRLWASGRMAAQAMTTPSAQALQSVSASSSSKAGPLPSFPVSAGESSNIAQDVATRGKGVPFSIASMSGSRQTSHIDPAAKAFDEFTAHSQKPLILDGQKQNPRDWLRPDETKQIEEMDGLAVVNILSQPDSDEMMPIGDDFDMCLSPEAASKLRSALFDTGLHGRELLWNDMLNFTPQFLLNPADGMNEGAEQLIGTSDQAGATNIWIQQWGDVISHYTDEVWGDLGPLVSEARQEIKNIASQHEAGQAAPGQVRALGRLRMILAHLRGGSGWDAPVQDWQ</sequence>
<evidence type="ECO:0000313" key="2">
    <source>
        <dbReference type="EMBL" id="VUC34417.1"/>
    </source>
</evidence>